<dbReference type="GO" id="GO:0030261">
    <property type="term" value="P:chromosome condensation"/>
    <property type="evidence" value="ECO:0007669"/>
    <property type="project" value="UniProtKB-KW"/>
</dbReference>
<proteinExistence type="inferred from homology"/>
<dbReference type="GO" id="GO:0030527">
    <property type="term" value="F:structural constituent of chromatin"/>
    <property type="evidence" value="ECO:0007669"/>
    <property type="project" value="InterPro"/>
</dbReference>
<dbReference type="GO" id="GO:0003677">
    <property type="term" value="F:DNA binding"/>
    <property type="evidence" value="ECO:0007669"/>
    <property type="project" value="UniProtKB-KW"/>
</dbReference>
<dbReference type="SUPFAM" id="SSF47729">
    <property type="entry name" value="IHF-like DNA-binding proteins"/>
    <property type="match status" value="1"/>
</dbReference>
<dbReference type="InterPro" id="IPR000119">
    <property type="entry name" value="Hist_DNA-bd"/>
</dbReference>
<comment type="caution">
    <text evidence="4">The sequence shown here is derived from an EMBL/GenBank/DDBJ whole genome shotgun (WGS) entry which is preliminary data.</text>
</comment>
<dbReference type="CDD" id="cd13836">
    <property type="entry name" value="IHF_B"/>
    <property type="match status" value="1"/>
</dbReference>
<dbReference type="PANTHER" id="PTHR33175:SF3">
    <property type="entry name" value="DNA-BINDING PROTEIN HU-BETA"/>
    <property type="match status" value="1"/>
</dbReference>
<dbReference type="Pfam" id="PF00216">
    <property type="entry name" value="Bac_DNA_binding"/>
    <property type="match status" value="1"/>
</dbReference>
<name>A0A7C4U8T9_UNCW3</name>
<organism evidence="4">
    <name type="scientific">candidate division WOR-3 bacterium</name>
    <dbReference type="NCBI Taxonomy" id="2052148"/>
    <lineage>
        <taxon>Bacteria</taxon>
        <taxon>Bacteria division WOR-3</taxon>
    </lineage>
</organism>
<dbReference type="PRINTS" id="PR01727">
    <property type="entry name" value="DNABINDINGHU"/>
</dbReference>
<dbReference type="EMBL" id="DTHG01000083">
    <property type="protein sequence ID" value="HGW92175.1"/>
    <property type="molecule type" value="Genomic_DNA"/>
</dbReference>
<comment type="similarity">
    <text evidence="3">Belongs to the bacterial histone-like protein family.</text>
</comment>
<evidence type="ECO:0000313" key="4">
    <source>
        <dbReference type="EMBL" id="HGW92175.1"/>
    </source>
</evidence>
<dbReference type="PANTHER" id="PTHR33175">
    <property type="entry name" value="DNA-BINDING PROTEIN HU"/>
    <property type="match status" value="1"/>
</dbReference>
<keyword evidence="2" id="KW-0238">DNA-binding</keyword>
<sequence length="98" mass="11572">MTRTKAYFVEKITEKTGIPRQQVKGILEMFLSEIKESLRNNDRIEIRGFGVFMNKLKKGKIGRNPKNKVEVRIPDRYQPVFKASKEFKKEIAEKIKKE</sequence>
<gene>
    <name evidence="4" type="ORF">ENV67_06520</name>
</gene>
<protein>
    <submittedName>
        <fullName evidence="4">Integration host factor subunit beta</fullName>
    </submittedName>
</protein>
<evidence type="ECO:0000256" key="2">
    <source>
        <dbReference type="ARBA" id="ARBA00023125"/>
    </source>
</evidence>
<keyword evidence="1" id="KW-0226">DNA condensation</keyword>
<dbReference type="SMART" id="SM00411">
    <property type="entry name" value="BHL"/>
    <property type="match status" value="1"/>
</dbReference>
<accession>A0A7C4U8T9</accession>
<reference evidence="4" key="1">
    <citation type="journal article" date="2020" name="mSystems">
        <title>Genome- and Community-Level Interaction Insights into Carbon Utilization and Element Cycling Functions of Hydrothermarchaeota in Hydrothermal Sediment.</title>
        <authorList>
            <person name="Zhou Z."/>
            <person name="Liu Y."/>
            <person name="Xu W."/>
            <person name="Pan J."/>
            <person name="Luo Z.H."/>
            <person name="Li M."/>
        </authorList>
    </citation>
    <scope>NUCLEOTIDE SEQUENCE [LARGE SCALE GENOMIC DNA]</scope>
    <source>
        <strain evidence="4">SpSt-780</strain>
    </source>
</reference>
<dbReference type="Gene3D" id="4.10.520.10">
    <property type="entry name" value="IHF-like DNA-binding proteins"/>
    <property type="match status" value="1"/>
</dbReference>
<evidence type="ECO:0000256" key="1">
    <source>
        <dbReference type="ARBA" id="ARBA00023067"/>
    </source>
</evidence>
<dbReference type="AlphaFoldDB" id="A0A7C4U8T9"/>
<dbReference type="InterPro" id="IPR010992">
    <property type="entry name" value="IHF-like_DNA-bd_dom_sf"/>
</dbReference>
<evidence type="ECO:0000256" key="3">
    <source>
        <dbReference type="RuleBase" id="RU003939"/>
    </source>
</evidence>